<reference evidence="2 4" key="2">
    <citation type="journal article" date="2014" name="PLoS Genet.">
        <title>Phylogenetically driven sequencing of extremely halophilic archaea reveals strategies for static and dynamic osmo-response.</title>
        <authorList>
            <person name="Becker E.A."/>
            <person name="Seitzer P.M."/>
            <person name="Tritt A."/>
            <person name="Larsen D."/>
            <person name="Krusor M."/>
            <person name="Yao A.I."/>
            <person name="Wu D."/>
            <person name="Madern D."/>
            <person name="Eisen J.A."/>
            <person name="Darling A.E."/>
            <person name="Facciotti M.T."/>
        </authorList>
    </citation>
    <scope>NUCLEOTIDE SEQUENCE [LARGE SCALE GENOMIC DNA]</scope>
    <source>
        <strain evidence="2">B3</strain>
        <strain evidence="4">DSM 18796 / CECT 7217 / JCM 14584 / KCTC 4019 / B3</strain>
    </source>
</reference>
<dbReference type="EMBL" id="AOHV01000001">
    <property type="protein sequence ID" value="ELY41953.1"/>
    <property type="molecule type" value="Genomic_DNA"/>
</dbReference>
<organism evidence="1 3">
    <name type="scientific">Halalkalicoccus jeotgali (strain DSM 18796 / CECT 7217 / JCM 14584 / KCTC 4019 / B3)</name>
    <dbReference type="NCBI Taxonomy" id="795797"/>
    <lineage>
        <taxon>Archaea</taxon>
        <taxon>Methanobacteriati</taxon>
        <taxon>Methanobacteriota</taxon>
        <taxon>Stenosarchaea group</taxon>
        <taxon>Halobacteria</taxon>
        <taxon>Halobacteriales</taxon>
        <taxon>Halococcaceae</taxon>
        <taxon>Halalkalicoccus</taxon>
    </lineage>
</organism>
<evidence type="ECO:0000313" key="2">
    <source>
        <dbReference type="EMBL" id="ELY41953.1"/>
    </source>
</evidence>
<reference evidence="1 3" key="1">
    <citation type="journal article" date="2010" name="J. Bacteriol.">
        <title>Complete genome sequence of Halalkalicoccus jeotgali B3(T), an extremely halophilic archaeon.</title>
        <authorList>
            <person name="Roh S.W."/>
            <person name="Nam Y.D."/>
            <person name="Nam S.H."/>
            <person name="Choi S.H."/>
            <person name="Park H.S."/>
            <person name="Bae J.W."/>
        </authorList>
    </citation>
    <scope>NUCLEOTIDE SEQUENCE [LARGE SCALE GENOMIC DNA]</scope>
    <source>
        <strain evidence="1">B3</strain>
        <strain evidence="3">DSM 18796 / CECT 7217 / JCM 14584 / KCTC 4019 / B3</strain>
        <plasmid evidence="3">5</plasmid>
    </source>
</reference>
<accession>D8JD89</accession>
<dbReference type="Proteomes" id="UP000000390">
    <property type="component" value="Plasmid 5"/>
</dbReference>
<dbReference type="PATRIC" id="fig|795797.18.peg.3770"/>
<evidence type="ECO:0008006" key="5">
    <source>
        <dbReference type="Google" id="ProtNLM"/>
    </source>
</evidence>
<keyword evidence="1" id="KW-0614">Plasmid</keyword>
<evidence type="ECO:0000313" key="3">
    <source>
        <dbReference type="Proteomes" id="UP000000390"/>
    </source>
</evidence>
<dbReference type="EMBL" id="CP002067">
    <property type="protein sequence ID" value="ADJ17242.1"/>
    <property type="molecule type" value="Genomic_DNA"/>
</dbReference>
<gene>
    <name evidence="1" type="ordered locus">HacjB3_19533</name>
    <name evidence="2" type="ORF">C497_00085</name>
</gene>
<protein>
    <recommendedName>
        <fullName evidence="5">CopG family transcriptional regulator</fullName>
    </recommendedName>
</protein>
<geneLocation type="plasmid" evidence="1 3">
    <name>5</name>
</geneLocation>
<dbReference type="Proteomes" id="UP000011645">
    <property type="component" value="Unassembled WGS sequence"/>
</dbReference>
<keyword evidence="4" id="KW-1185">Reference proteome</keyword>
<dbReference type="AlphaFoldDB" id="D8JD89"/>
<dbReference type="KEGG" id="hje:HacjB3_19533"/>
<name>D8JD89_HALJB</name>
<evidence type="ECO:0000313" key="1">
    <source>
        <dbReference type="EMBL" id="ADJ17242.1"/>
    </source>
</evidence>
<evidence type="ECO:0000313" key="4">
    <source>
        <dbReference type="Proteomes" id="UP000011645"/>
    </source>
</evidence>
<dbReference type="HOGENOM" id="CLU_3178460_0_0_2"/>
<proteinExistence type="predicted"/>
<sequence length="46" mass="5578">MSEHRTTVRLEDKHKEFLDEVEVINLAGFVREKLNEEMEKRDYSPE</sequence>